<evidence type="ECO:0000313" key="2">
    <source>
        <dbReference type="EMBL" id="CCA71512.2"/>
    </source>
</evidence>
<dbReference type="EMBL" id="CAFZ01000123">
    <property type="protein sequence ID" value="CCA71512.2"/>
    <property type="molecule type" value="Genomic_DNA"/>
</dbReference>
<dbReference type="InterPro" id="IPR013103">
    <property type="entry name" value="RVT_2"/>
</dbReference>
<comment type="caution">
    <text evidence="2">The sequence shown here is derived from an EMBL/GenBank/DDBJ whole genome shotgun (WGS) entry which is preliminary data.</text>
</comment>
<sequence>EVYMRKPEGVEFEGYEGTSWVLQLLKGLYGIKQGPRIWSVKLHTVLSEIGFKRLESDHSVFNYERDNVKIIVPVHVDDLLLASKSPDAIQIVKNELKARFKIHDQGPTSFLLGDCNGTDTPMAEKLLLSTKDSPQTEQEKLEMQNVPYREALGKLIYIATATRPDISYSVGVLCRFSENPGRAHWLALKRVLRYLRKTTNYKLTYGLEPDSELFTTHSDADLGGNADNTRSTAGFVMSIGGGAVMWSSRLQRHTSLSSTESEYTTTSATGCEIIWMRSFLDEIGYHIASYPSTLFVDNASAIQVAKNPENQSTMKHVHRSFNWIRERVANNEI</sequence>
<name>G4TJL9_SERID</name>
<dbReference type="Pfam" id="PF07727">
    <property type="entry name" value="RVT_2"/>
    <property type="match status" value="1"/>
</dbReference>
<dbReference type="STRING" id="1109443.G4TJL9"/>
<dbReference type="InterPro" id="IPR043502">
    <property type="entry name" value="DNA/RNA_pol_sf"/>
</dbReference>
<keyword evidence="3" id="KW-1185">Reference proteome</keyword>
<gene>
    <name evidence="2" type="ORF">PIIN_05449</name>
</gene>
<dbReference type="PANTHER" id="PTHR11439">
    <property type="entry name" value="GAG-POL-RELATED RETROTRANSPOSON"/>
    <property type="match status" value="1"/>
</dbReference>
<protein>
    <recommendedName>
        <fullName evidence="1">Reverse transcriptase Ty1/copia-type domain-containing protein</fullName>
    </recommendedName>
</protein>
<proteinExistence type="predicted"/>
<dbReference type="AlphaFoldDB" id="G4TJL9"/>
<dbReference type="HOGENOM" id="CLU_001650_21_0_1"/>
<dbReference type="SUPFAM" id="SSF56672">
    <property type="entry name" value="DNA/RNA polymerases"/>
    <property type="match status" value="1"/>
</dbReference>
<dbReference type="CDD" id="cd09272">
    <property type="entry name" value="RNase_HI_RT_Ty1"/>
    <property type="match status" value="1"/>
</dbReference>
<dbReference type="eggNOG" id="KOG0017">
    <property type="taxonomic scope" value="Eukaryota"/>
</dbReference>
<dbReference type="PANTHER" id="PTHR11439:SF467">
    <property type="entry name" value="INTEGRASE CATALYTIC DOMAIN-CONTAINING PROTEIN"/>
    <property type="match status" value="1"/>
</dbReference>
<feature type="domain" description="Reverse transcriptase Ty1/copia-type" evidence="1">
    <location>
        <begin position="1"/>
        <end position="113"/>
    </location>
</feature>
<dbReference type="Proteomes" id="UP000007148">
    <property type="component" value="Unassembled WGS sequence"/>
</dbReference>
<dbReference type="OrthoDB" id="3344688at2759"/>
<feature type="non-terminal residue" evidence="2">
    <location>
        <position position="333"/>
    </location>
</feature>
<reference evidence="2 3" key="1">
    <citation type="journal article" date="2011" name="PLoS Pathog.">
        <title>Endophytic Life Strategies Decoded by Genome and Transcriptome Analyses of the Mutualistic Root Symbiont Piriformospora indica.</title>
        <authorList>
            <person name="Zuccaro A."/>
            <person name="Lahrmann U."/>
            <person name="Guldener U."/>
            <person name="Langen G."/>
            <person name="Pfiffi S."/>
            <person name="Biedenkopf D."/>
            <person name="Wong P."/>
            <person name="Samans B."/>
            <person name="Grimm C."/>
            <person name="Basiewicz M."/>
            <person name="Murat C."/>
            <person name="Martin F."/>
            <person name="Kogel K.H."/>
        </authorList>
    </citation>
    <scope>NUCLEOTIDE SEQUENCE [LARGE SCALE GENOMIC DNA]</scope>
    <source>
        <strain evidence="2 3">DSM 11827</strain>
    </source>
</reference>
<evidence type="ECO:0000313" key="3">
    <source>
        <dbReference type="Proteomes" id="UP000007148"/>
    </source>
</evidence>
<evidence type="ECO:0000259" key="1">
    <source>
        <dbReference type="Pfam" id="PF07727"/>
    </source>
</evidence>
<organism evidence="2 3">
    <name type="scientific">Serendipita indica (strain DSM 11827)</name>
    <name type="common">Root endophyte fungus</name>
    <name type="synonym">Piriformospora indica</name>
    <dbReference type="NCBI Taxonomy" id="1109443"/>
    <lineage>
        <taxon>Eukaryota</taxon>
        <taxon>Fungi</taxon>
        <taxon>Dikarya</taxon>
        <taxon>Basidiomycota</taxon>
        <taxon>Agaricomycotina</taxon>
        <taxon>Agaricomycetes</taxon>
        <taxon>Sebacinales</taxon>
        <taxon>Serendipitaceae</taxon>
        <taxon>Serendipita</taxon>
    </lineage>
</organism>
<dbReference type="InParanoid" id="G4TJL9"/>
<feature type="non-terminal residue" evidence="2">
    <location>
        <position position="1"/>
    </location>
</feature>
<accession>G4TJL9</accession>